<gene>
    <name evidence="1" type="ORF">NDU88_000726</name>
</gene>
<dbReference type="AlphaFoldDB" id="A0AAV7P6L1"/>
<accession>A0AAV7P6L1</accession>
<keyword evidence="2" id="KW-1185">Reference proteome</keyword>
<comment type="caution">
    <text evidence="1">The sequence shown here is derived from an EMBL/GenBank/DDBJ whole genome shotgun (WGS) entry which is preliminary data.</text>
</comment>
<sequence length="79" mass="8165">MVNYAVTDGSIGVAVNGAFVDNENVINGINTNSEMEGVSGRTVVTVVVINNISVIGEVAINWGLRAGLCLVVEGSEEDV</sequence>
<proteinExistence type="predicted"/>
<protein>
    <submittedName>
        <fullName evidence="1">Uncharacterized protein</fullName>
    </submittedName>
</protein>
<name>A0AAV7P6L1_PLEWA</name>
<organism evidence="1 2">
    <name type="scientific">Pleurodeles waltl</name>
    <name type="common">Iberian ribbed newt</name>
    <dbReference type="NCBI Taxonomy" id="8319"/>
    <lineage>
        <taxon>Eukaryota</taxon>
        <taxon>Metazoa</taxon>
        <taxon>Chordata</taxon>
        <taxon>Craniata</taxon>
        <taxon>Vertebrata</taxon>
        <taxon>Euteleostomi</taxon>
        <taxon>Amphibia</taxon>
        <taxon>Batrachia</taxon>
        <taxon>Caudata</taxon>
        <taxon>Salamandroidea</taxon>
        <taxon>Salamandridae</taxon>
        <taxon>Pleurodelinae</taxon>
        <taxon>Pleurodeles</taxon>
    </lineage>
</organism>
<evidence type="ECO:0000313" key="1">
    <source>
        <dbReference type="EMBL" id="KAJ1122223.1"/>
    </source>
</evidence>
<evidence type="ECO:0000313" key="2">
    <source>
        <dbReference type="Proteomes" id="UP001066276"/>
    </source>
</evidence>
<dbReference type="Proteomes" id="UP001066276">
    <property type="component" value="Chromosome 7"/>
</dbReference>
<reference evidence="1" key="1">
    <citation type="journal article" date="2022" name="bioRxiv">
        <title>Sequencing and chromosome-scale assembly of the giantPleurodeles waltlgenome.</title>
        <authorList>
            <person name="Brown T."/>
            <person name="Elewa A."/>
            <person name="Iarovenko S."/>
            <person name="Subramanian E."/>
            <person name="Araus A.J."/>
            <person name="Petzold A."/>
            <person name="Susuki M."/>
            <person name="Suzuki K.-i.T."/>
            <person name="Hayashi T."/>
            <person name="Toyoda A."/>
            <person name="Oliveira C."/>
            <person name="Osipova E."/>
            <person name="Leigh N.D."/>
            <person name="Simon A."/>
            <person name="Yun M.H."/>
        </authorList>
    </citation>
    <scope>NUCLEOTIDE SEQUENCE</scope>
    <source>
        <strain evidence="1">20211129_DDA</strain>
        <tissue evidence="1">Liver</tissue>
    </source>
</reference>
<dbReference type="EMBL" id="JANPWB010000011">
    <property type="protein sequence ID" value="KAJ1122223.1"/>
    <property type="molecule type" value="Genomic_DNA"/>
</dbReference>